<protein>
    <submittedName>
        <fullName evidence="2">Transporter substrate-binding domain-containing protein</fullName>
    </submittedName>
</protein>
<dbReference type="PANTHER" id="PTHR38834">
    <property type="entry name" value="PERIPLASMIC SUBSTRATE BINDING PROTEIN FAMILY 3"/>
    <property type="match status" value="1"/>
</dbReference>
<gene>
    <name evidence="2" type="ORF">HQ393_10590</name>
</gene>
<dbReference type="KEGG" id="chiz:HQ393_10590"/>
<dbReference type="AlphaFoldDB" id="A0A7H9BKW6"/>
<evidence type="ECO:0000259" key="1">
    <source>
        <dbReference type="Pfam" id="PF00497"/>
    </source>
</evidence>
<organism evidence="2 3">
    <name type="scientific">Chitinibacter bivalviorum</name>
    <dbReference type="NCBI Taxonomy" id="2739434"/>
    <lineage>
        <taxon>Bacteria</taxon>
        <taxon>Pseudomonadati</taxon>
        <taxon>Pseudomonadota</taxon>
        <taxon>Betaproteobacteria</taxon>
        <taxon>Neisseriales</taxon>
        <taxon>Chitinibacteraceae</taxon>
        <taxon>Chitinibacter</taxon>
    </lineage>
</organism>
<name>A0A7H9BKW6_9NEIS</name>
<accession>A0A7H9BKW6</accession>
<dbReference type="Proteomes" id="UP000509597">
    <property type="component" value="Chromosome"/>
</dbReference>
<feature type="domain" description="Solute-binding protein family 3/N-terminal" evidence="1">
    <location>
        <begin position="33"/>
        <end position="242"/>
    </location>
</feature>
<reference evidence="2 3" key="1">
    <citation type="submission" date="2020-07" db="EMBL/GenBank/DDBJ databases">
        <title>Complete genome sequence of Chitinibacter sp. 2T18.</title>
        <authorList>
            <person name="Bae J.-W."/>
            <person name="Choi J.-W."/>
        </authorList>
    </citation>
    <scope>NUCLEOTIDE SEQUENCE [LARGE SCALE GENOMIC DNA]</scope>
    <source>
        <strain evidence="2 3">2T18</strain>
    </source>
</reference>
<evidence type="ECO:0000313" key="2">
    <source>
        <dbReference type="EMBL" id="QLG88651.1"/>
    </source>
</evidence>
<dbReference type="InterPro" id="IPR001638">
    <property type="entry name" value="Solute-binding_3/MltF_N"/>
</dbReference>
<sequence length="249" mass="27560">MSRLSLRIKAMLLTVLVGVSAVGHSAELTLLVGNNPPYNDLENGKPIGMVVDIVDALLRRTPLRYSYVQYPWARALSSAQTTPDTCIFSLARLPVREDDFIWIGPLAQNKWTLFALRERNLKLANLDEARKYVVGGQRKDGKVQFLENLGFKLDLATEEEQSMKKLYAGHIDIMAGGLYTAKIIAKSIGADPEKIKPIFVFHSADLYLGCSKTTSPSSIAQLKQALAAIINDGSLQKITESHTKNFEQP</sequence>
<proteinExistence type="predicted"/>
<dbReference type="SUPFAM" id="SSF53850">
    <property type="entry name" value="Periplasmic binding protein-like II"/>
    <property type="match status" value="1"/>
</dbReference>
<dbReference type="EMBL" id="CP058627">
    <property type="protein sequence ID" value="QLG88651.1"/>
    <property type="molecule type" value="Genomic_DNA"/>
</dbReference>
<keyword evidence="3" id="KW-1185">Reference proteome</keyword>
<evidence type="ECO:0000313" key="3">
    <source>
        <dbReference type="Proteomes" id="UP000509597"/>
    </source>
</evidence>
<dbReference type="Gene3D" id="3.40.190.10">
    <property type="entry name" value="Periplasmic binding protein-like II"/>
    <property type="match status" value="2"/>
</dbReference>
<dbReference type="RefSeq" id="WP_179355163.1">
    <property type="nucleotide sequence ID" value="NZ_CP058627.1"/>
</dbReference>
<dbReference type="PANTHER" id="PTHR38834:SF3">
    <property type="entry name" value="SOLUTE-BINDING PROTEIN FAMILY 3_N-TERMINAL DOMAIN-CONTAINING PROTEIN"/>
    <property type="match status" value="1"/>
</dbReference>
<dbReference type="Pfam" id="PF00497">
    <property type="entry name" value="SBP_bac_3"/>
    <property type="match status" value="1"/>
</dbReference>